<dbReference type="Pfam" id="PF22818">
    <property type="entry name" value="ApeI-like"/>
    <property type="match status" value="1"/>
</dbReference>
<dbReference type="EMBL" id="JADINB010000098">
    <property type="protein sequence ID" value="MBO8429159.1"/>
    <property type="molecule type" value="Genomic_DNA"/>
</dbReference>
<reference evidence="2" key="2">
    <citation type="journal article" date="2021" name="PeerJ">
        <title>Extensive microbial diversity within the chicken gut microbiome revealed by metagenomics and culture.</title>
        <authorList>
            <person name="Gilroy R."/>
            <person name="Ravi A."/>
            <person name="Getino M."/>
            <person name="Pursley I."/>
            <person name="Horton D.L."/>
            <person name="Alikhan N.F."/>
            <person name="Baker D."/>
            <person name="Gharbi K."/>
            <person name="Hall N."/>
            <person name="Watson M."/>
            <person name="Adriaenssens E.M."/>
            <person name="Foster-Nyarko E."/>
            <person name="Jarju S."/>
            <person name="Secka A."/>
            <person name="Antonio M."/>
            <person name="Oren A."/>
            <person name="Chaudhuri R.R."/>
            <person name="La Ragione R."/>
            <person name="Hildebrand F."/>
            <person name="Pallen M.J."/>
        </authorList>
    </citation>
    <scope>NUCLEOTIDE SEQUENCE</scope>
    <source>
        <strain evidence="2">15467</strain>
    </source>
</reference>
<proteinExistence type="predicted"/>
<dbReference type="SUPFAM" id="SSF54637">
    <property type="entry name" value="Thioesterase/thiol ester dehydrase-isomerase"/>
    <property type="match status" value="1"/>
</dbReference>
<sequence>MLNNDFFYITESDFSAPAPLARIALNPEHEIYKAHFPGEPITPGVCQIQIVSELLSLCLNAKTFLTDIKNVKYLSVISPLRTTALTVIFKKMELAEETCSISAQIEGDGRIFSKLSMTFHVVRNSSDI</sequence>
<evidence type="ECO:0000259" key="1">
    <source>
        <dbReference type="Pfam" id="PF22818"/>
    </source>
</evidence>
<evidence type="ECO:0000313" key="2">
    <source>
        <dbReference type="EMBL" id="MBO8429159.1"/>
    </source>
</evidence>
<dbReference type="InterPro" id="IPR029069">
    <property type="entry name" value="HotDog_dom_sf"/>
</dbReference>
<reference evidence="2" key="1">
    <citation type="submission" date="2020-10" db="EMBL/GenBank/DDBJ databases">
        <authorList>
            <person name="Gilroy R."/>
        </authorList>
    </citation>
    <scope>NUCLEOTIDE SEQUENCE</scope>
    <source>
        <strain evidence="2">15467</strain>
    </source>
</reference>
<accession>A0A9D9DK78</accession>
<dbReference type="AlphaFoldDB" id="A0A9D9DK78"/>
<dbReference type="Proteomes" id="UP000823635">
    <property type="component" value="Unassembled WGS sequence"/>
</dbReference>
<name>A0A9D9DK78_9BACT</name>
<dbReference type="Gene3D" id="3.10.129.10">
    <property type="entry name" value="Hotdog Thioesterase"/>
    <property type="match status" value="1"/>
</dbReference>
<evidence type="ECO:0000313" key="3">
    <source>
        <dbReference type="Proteomes" id="UP000823635"/>
    </source>
</evidence>
<gene>
    <name evidence="2" type="ORF">IAC68_04415</name>
</gene>
<dbReference type="InterPro" id="IPR054545">
    <property type="entry name" value="ApeI-like"/>
</dbReference>
<feature type="domain" description="ApeI dehydratase-like" evidence="1">
    <location>
        <begin position="21"/>
        <end position="91"/>
    </location>
</feature>
<protein>
    <recommendedName>
        <fullName evidence="1">ApeI dehydratase-like domain-containing protein</fullName>
    </recommendedName>
</protein>
<organism evidence="2 3">
    <name type="scientific">Candidatus Egerieousia excrementavium</name>
    <dbReference type="NCBI Taxonomy" id="2840778"/>
    <lineage>
        <taxon>Bacteria</taxon>
        <taxon>Pseudomonadati</taxon>
        <taxon>Bacteroidota</taxon>
        <taxon>Bacteroidia</taxon>
        <taxon>Bacteroidales</taxon>
        <taxon>Candidatus Egerieousia</taxon>
    </lineage>
</organism>
<comment type="caution">
    <text evidence="2">The sequence shown here is derived from an EMBL/GenBank/DDBJ whole genome shotgun (WGS) entry which is preliminary data.</text>
</comment>
<dbReference type="GO" id="GO:0016829">
    <property type="term" value="F:lyase activity"/>
    <property type="evidence" value="ECO:0007669"/>
    <property type="project" value="UniProtKB-KW"/>
</dbReference>